<sequence length="204" mass="22426">MPSIAQIVCFVFVFFFASTVSCPTDGLPIYLIEDPAILAELAAMKEELKKIQGHVTPVMPAPLMALTFFFIFFSTVPARLAAAFDKLVEWAKEVKMFPDNSPLWERRLAWGIAGLGAILEPFRLGHADAALRITTAETRARDADKRAASYMEGADARIAAADARVAEAEIAFTRLRGRVHAAFGAITVLRATNHVKITYEGKRN</sequence>
<accession>A0A3M7LVW8</accession>
<keyword evidence="1" id="KW-1133">Transmembrane helix</keyword>
<name>A0A3M7LVW8_9PLEO</name>
<keyword evidence="2" id="KW-0732">Signal</keyword>
<organism evidence="3 4">
    <name type="scientific">Pyrenophora seminiperda CCB06</name>
    <dbReference type="NCBI Taxonomy" id="1302712"/>
    <lineage>
        <taxon>Eukaryota</taxon>
        <taxon>Fungi</taxon>
        <taxon>Dikarya</taxon>
        <taxon>Ascomycota</taxon>
        <taxon>Pezizomycotina</taxon>
        <taxon>Dothideomycetes</taxon>
        <taxon>Pleosporomycetidae</taxon>
        <taxon>Pleosporales</taxon>
        <taxon>Pleosporineae</taxon>
        <taxon>Pleosporaceae</taxon>
        <taxon>Pyrenophora</taxon>
    </lineage>
</organism>
<feature type="chain" id="PRO_5018142259" evidence="2">
    <location>
        <begin position="22"/>
        <end position="204"/>
    </location>
</feature>
<keyword evidence="1" id="KW-0812">Transmembrane</keyword>
<dbReference type="AlphaFoldDB" id="A0A3M7LVW8"/>
<keyword evidence="1" id="KW-0472">Membrane</keyword>
<gene>
    <name evidence="3" type="ORF">GMOD_00005370</name>
</gene>
<evidence type="ECO:0000256" key="2">
    <source>
        <dbReference type="SAM" id="SignalP"/>
    </source>
</evidence>
<dbReference type="EMBL" id="KE747806">
    <property type="protein sequence ID" value="RMZ66282.1"/>
    <property type="molecule type" value="Genomic_DNA"/>
</dbReference>
<reference evidence="3 4" key="1">
    <citation type="journal article" date="2014" name="PLoS ONE">
        <title>De novo Genome Assembly of the Fungal Plant Pathogen Pyrenophora semeniperda.</title>
        <authorList>
            <person name="Soliai M.M."/>
            <person name="Meyer S.E."/>
            <person name="Udall J.A."/>
            <person name="Elzinga D.E."/>
            <person name="Hermansen R.A."/>
            <person name="Bodily P.M."/>
            <person name="Hart A.A."/>
            <person name="Coleman C.E."/>
        </authorList>
    </citation>
    <scope>NUCLEOTIDE SEQUENCE [LARGE SCALE GENOMIC DNA]</scope>
    <source>
        <strain evidence="3 4">CCB06</strain>
        <tissue evidence="3">Mycelium</tissue>
    </source>
</reference>
<keyword evidence="4" id="KW-1185">Reference proteome</keyword>
<evidence type="ECO:0000313" key="4">
    <source>
        <dbReference type="Proteomes" id="UP000265663"/>
    </source>
</evidence>
<proteinExistence type="predicted"/>
<dbReference type="OrthoDB" id="10601292at2759"/>
<dbReference type="Proteomes" id="UP000265663">
    <property type="component" value="Unassembled WGS sequence"/>
</dbReference>
<feature type="signal peptide" evidence="2">
    <location>
        <begin position="1"/>
        <end position="21"/>
    </location>
</feature>
<feature type="transmembrane region" description="Helical" evidence="1">
    <location>
        <begin position="63"/>
        <end position="82"/>
    </location>
</feature>
<protein>
    <submittedName>
        <fullName evidence="3">Uncharacterized protein</fullName>
    </submittedName>
</protein>
<evidence type="ECO:0000313" key="3">
    <source>
        <dbReference type="EMBL" id="RMZ66282.1"/>
    </source>
</evidence>
<evidence type="ECO:0000256" key="1">
    <source>
        <dbReference type="SAM" id="Phobius"/>
    </source>
</evidence>